<keyword evidence="3" id="KW-1185">Reference proteome</keyword>
<accession>A0AAD7HKC4</accession>
<reference evidence="2" key="1">
    <citation type="submission" date="2023-03" db="EMBL/GenBank/DDBJ databases">
        <title>Massive genome expansion in bonnet fungi (Mycena s.s.) driven by repeated elements and novel gene families across ecological guilds.</title>
        <authorList>
            <consortium name="Lawrence Berkeley National Laboratory"/>
            <person name="Harder C.B."/>
            <person name="Miyauchi S."/>
            <person name="Viragh M."/>
            <person name="Kuo A."/>
            <person name="Thoen E."/>
            <person name="Andreopoulos B."/>
            <person name="Lu D."/>
            <person name="Skrede I."/>
            <person name="Drula E."/>
            <person name="Henrissat B."/>
            <person name="Morin E."/>
            <person name="Kohler A."/>
            <person name="Barry K."/>
            <person name="LaButti K."/>
            <person name="Morin E."/>
            <person name="Salamov A."/>
            <person name="Lipzen A."/>
            <person name="Mereny Z."/>
            <person name="Hegedus B."/>
            <person name="Baldrian P."/>
            <person name="Stursova M."/>
            <person name="Weitz H."/>
            <person name="Taylor A."/>
            <person name="Grigoriev I.V."/>
            <person name="Nagy L.G."/>
            <person name="Martin F."/>
            <person name="Kauserud H."/>
        </authorList>
    </citation>
    <scope>NUCLEOTIDE SEQUENCE</scope>
    <source>
        <strain evidence="2">CBHHK182m</strain>
    </source>
</reference>
<evidence type="ECO:0000256" key="1">
    <source>
        <dbReference type="SAM" id="MobiDB-lite"/>
    </source>
</evidence>
<organism evidence="2 3">
    <name type="scientific">Mycena metata</name>
    <dbReference type="NCBI Taxonomy" id="1033252"/>
    <lineage>
        <taxon>Eukaryota</taxon>
        <taxon>Fungi</taxon>
        <taxon>Dikarya</taxon>
        <taxon>Basidiomycota</taxon>
        <taxon>Agaricomycotina</taxon>
        <taxon>Agaricomycetes</taxon>
        <taxon>Agaricomycetidae</taxon>
        <taxon>Agaricales</taxon>
        <taxon>Marasmiineae</taxon>
        <taxon>Mycenaceae</taxon>
        <taxon>Mycena</taxon>
    </lineage>
</organism>
<protein>
    <submittedName>
        <fullName evidence="2">Uncharacterized protein</fullName>
    </submittedName>
</protein>
<feature type="region of interest" description="Disordered" evidence="1">
    <location>
        <begin position="121"/>
        <end position="146"/>
    </location>
</feature>
<name>A0AAD7HKC4_9AGAR</name>
<evidence type="ECO:0000313" key="3">
    <source>
        <dbReference type="Proteomes" id="UP001215598"/>
    </source>
</evidence>
<dbReference type="Proteomes" id="UP001215598">
    <property type="component" value="Unassembled WGS sequence"/>
</dbReference>
<evidence type="ECO:0000313" key="2">
    <source>
        <dbReference type="EMBL" id="KAJ7722511.1"/>
    </source>
</evidence>
<sequence>MSKSPSFQGVTVPFRVNGFHHGLQLFGLAVVAPPEPGAMALDPTVFKWFFTKIFLSGSAEPGELGSPLDAASLSNAPSFRFRRSFVFYSPTIGSCWIDLKLALALDPIYFKLSESSCQDSKTRGMVEAGPGAEASEGNVVDDEGEKQGTVVTATRRRPLVADGHNDSHTPDLLPTFKPLRRLYPLLQLPCAPPCFESDFDLVPKMKVLFASAQDPYLMIQSISIPPPLCDPRPGFALL</sequence>
<dbReference type="AlphaFoldDB" id="A0AAD7HKC4"/>
<comment type="caution">
    <text evidence="2">The sequence shown here is derived from an EMBL/GenBank/DDBJ whole genome shotgun (WGS) entry which is preliminary data.</text>
</comment>
<dbReference type="EMBL" id="JARKIB010000219">
    <property type="protein sequence ID" value="KAJ7722511.1"/>
    <property type="molecule type" value="Genomic_DNA"/>
</dbReference>
<proteinExistence type="predicted"/>
<gene>
    <name evidence="2" type="ORF">B0H16DRAFT_1737707</name>
</gene>